<dbReference type="Proteomes" id="UP000068382">
    <property type="component" value="Unassembled WGS sequence"/>
</dbReference>
<evidence type="ECO:0000256" key="3">
    <source>
        <dbReference type="ARBA" id="ARBA00023163"/>
    </source>
</evidence>
<dbReference type="PATRIC" id="fig|1768241.3.peg.1792"/>
<keyword evidence="3" id="KW-0804">Transcription</keyword>
<dbReference type="SUPFAM" id="SSF48008">
    <property type="entry name" value="GntR ligand-binding domain-like"/>
    <property type="match status" value="1"/>
</dbReference>
<keyword evidence="1" id="KW-0805">Transcription regulation</keyword>
<evidence type="ECO:0000256" key="1">
    <source>
        <dbReference type="ARBA" id="ARBA00023015"/>
    </source>
</evidence>
<dbReference type="PROSITE" id="PS50949">
    <property type="entry name" value="HTH_GNTR"/>
    <property type="match status" value="1"/>
</dbReference>
<dbReference type="GO" id="GO:0003677">
    <property type="term" value="F:DNA binding"/>
    <property type="evidence" value="ECO:0007669"/>
    <property type="project" value="UniProtKB-KW"/>
</dbReference>
<evidence type="ECO:0000313" key="6">
    <source>
        <dbReference type="Proteomes" id="UP000068382"/>
    </source>
</evidence>
<dbReference type="GO" id="GO:0003700">
    <property type="term" value="F:DNA-binding transcription factor activity"/>
    <property type="evidence" value="ECO:0007669"/>
    <property type="project" value="InterPro"/>
</dbReference>
<reference evidence="5 6" key="1">
    <citation type="submission" date="2015-12" db="EMBL/GenBank/DDBJ databases">
        <title>Genome sequence of the marine Rhodobacteraceae strain O3.65, Candidatus Tritonibacter horizontis.</title>
        <authorList>
            <person name="Poehlein A."/>
            <person name="Giebel H.A."/>
            <person name="Voget S."/>
            <person name="Brinkhoff T."/>
        </authorList>
    </citation>
    <scope>NUCLEOTIDE SEQUENCE [LARGE SCALE GENOMIC DNA]</scope>
    <source>
        <strain evidence="5 6">O3.65</strain>
    </source>
</reference>
<keyword evidence="2" id="KW-0238">DNA-binding</keyword>
<sequence>MVELKEKKTHSNAQRAVQELRALIFSGELAAGSDHLETELAERLGMSRTPVREAALLLESQGLLEMRPRKGVRILPVSSDDMREIYDVLTELESLAAERAAAIGYTRDELARLNAAIGDMDAAIAAENLEGWAEADDRFHAELVRLGGNSRVEMIVAMMSDQVRRAKASTLFIRPLPVQSNEDHRAVYQAIFKGDPETARRIHRAHRQQAREILTGLLEKHRLKSL</sequence>
<dbReference type="OrthoDB" id="9028214at2"/>
<dbReference type="CDD" id="cd07377">
    <property type="entry name" value="WHTH_GntR"/>
    <property type="match status" value="1"/>
</dbReference>
<dbReference type="RefSeq" id="WP_068242063.1">
    <property type="nucleotide sequence ID" value="NZ_LPUY01000053.1"/>
</dbReference>
<protein>
    <submittedName>
        <fullName evidence="5">HTH-type transcriptional regulator LutR</fullName>
    </submittedName>
</protein>
<name>A0A132BYJ7_9RHOB</name>
<dbReference type="Gene3D" id="1.20.120.530">
    <property type="entry name" value="GntR ligand-binding domain-like"/>
    <property type="match status" value="1"/>
</dbReference>
<dbReference type="Pfam" id="PF00392">
    <property type="entry name" value="GntR"/>
    <property type="match status" value="1"/>
</dbReference>
<dbReference type="InterPro" id="IPR011711">
    <property type="entry name" value="GntR_C"/>
</dbReference>
<dbReference type="PANTHER" id="PTHR43537:SF5">
    <property type="entry name" value="UXU OPERON TRANSCRIPTIONAL REGULATOR"/>
    <property type="match status" value="1"/>
</dbReference>
<evidence type="ECO:0000259" key="4">
    <source>
        <dbReference type="PROSITE" id="PS50949"/>
    </source>
</evidence>
<accession>A0A132BYJ7</accession>
<keyword evidence="6" id="KW-1185">Reference proteome</keyword>
<organism evidence="5 6">
    <name type="scientific">Tritonibacter horizontis</name>
    <dbReference type="NCBI Taxonomy" id="1768241"/>
    <lineage>
        <taxon>Bacteria</taxon>
        <taxon>Pseudomonadati</taxon>
        <taxon>Pseudomonadota</taxon>
        <taxon>Alphaproteobacteria</taxon>
        <taxon>Rhodobacterales</taxon>
        <taxon>Paracoccaceae</taxon>
        <taxon>Tritonibacter</taxon>
    </lineage>
</organism>
<dbReference type="InterPro" id="IPR036388">
    <property type="entry name" value="WH-like_DNA-bd_sf"/>
</dbReference>
<dbReference type="SMART" id="SM00895">
    <property type="entry name" value="FCD"/>
    <property type="match status" value="1"/>
</dbReference>
<dbReference type="SMART" id="SM00345">
    <property type="entry name" value="HTH_GNTR"/>
    <property type="match status" value="1"/>
</dbReference>
<comment type="caution">
    <text evidence="5">The sequence shown here is derived from an EMBL/GenBank/DDBJ whole genome shotgun (WGS) entry which is preliminary data.</text>
</comment>
<dbReference type="InterPro" id="IPR036390">
    <property type="entry name" value="WH_DNA-bd_sf"/>
</dbReference>
<feature type="domain" description="HTH gntR-type" evidence="4">
    <location>
        <begin position="10"/>
        <end position="77"/>
    </location>
</feature>
<dbReference type="Pfam" id="PF07729">
    <property type="entry name" value="FCD"/>
    <property type="match status" value="1"/>
</dbReference>
<proteinExistence type="predicted"/>
<evidence type="ECO:0000313" key="5">
    <source>
        <dbReference type="EMBL" id="KUP93364.1"/>
    </source>
</evidence>
<dbReference type="PANTHER" id="PTHR43537">
    <property type="entry name" value="TRANSCRIPTIONAL REGULATOR, GNTR FAMILY"/>
    <property type="match status" value="1"/>
</dbReference>
<evidence type="ECO:0000256" key="2">
    <source>
        <dbReference type="ARBA" id="ARBA00023125"/>
    </source>
</evidence>
<gene>
    <name evidence="5" type="primary">lutR_6</name>
    <name evidence="5" type="ORF">TRIHO_17050</name>
</gene>
<dbReference type="InterPro" id="IPR000524">
    <property type="entry name" value="Tscrpt_reg_HTH_GntR"/>
</dbReference>
<dbReference type="InterPro" id="IPR008920">
    <property type="entry name" value="TF_FadR/GntR_C"/>
</dbReference>
<dbReference type="Gene3D" id="1.10.10.10">
    <property type="entry name" value="Winged helix-like DNA-binding domain superfamily/Winged helix DNA-binding domain"/>
    <property type="match status" value="1"/>
</dbReference>
<dbReference type="AlphaFoldDB" id="A0A132BYJ7"/>
<dbReference type="EMBL" id="LPUY01000053">
    <property type="protein sequence ID" value="KUP93364.1"/>
    <property type="molecule type" value="Genomic_DNA"/>
</dbReference>
<dbReference type="SUPFAM" id="SSF46785">
    <property type="entry name" value="Winged helix' DNA-binding domain"/>
    <property type="match status" value="1"/>
</dbReference>